<evidence type="ECO:0000313" key="9">
    <source>
        <dbReference type="EMBL" id="NMN68089.1"/>
    </source>
</evidence>
<evidence type="ECO:0000256" key="6">
    <source>
        <dbReference type="ARBA" id="ARBA00023315"/>
    </source>
</evidence>
<evidence type="ECO:0000256" key="3">
    <source>
        <dbReference type="ARBA" id="ARBA00022679"/>
    </source>
</evidence>
<keyword evidence="10" id="KW-1185">Reference proteome</keyword>
<dbReference type="Gene3D" id="3.40.1390.10">
    <property type="entry name" value="MurE/MurF, N-terminal domain"/>
    <property type="match status" value="1"/>
</dbReference>
<organism evidence="9 10">
    <name type="scientific">Pelagibacter ubique</name>
    <dbReference type="NCBI Taxonomy" id="198252"/>
    <lineage>
        <taxon>Bacteria</taxon>
        <taxon>Pseudomonadati</taxon>
        <taxon>Pseudomonadota</taxon>
        <taxon>Alphaproteobacteria</taxon>
        <taxon>Candidatus Pelagibacterales</taxon>
        <taxon>Candidatus Pelagibacteraceae</taxon>
        <taxon>Candidatus Pelagibacter</taxon>
    </lineage>
</organism>
<evidence type="ECO:0000256" key="2">
    <source>
        <dbReference type="ARBA" id="ARBA00022556"/>
    </source>
</evidence>
<protein>
    <submittedName>
        <fullName evidence="9">UDP-3-O-[3-hydroxymyristoyl] glucosamine N-acyltransferase</fullName>
    </submittedName>
</protein>
<dbReference type="NCBIfam" id="NF002060">
    <property type="entry name" value="PRK00892.1"/>
    <property type="match status" value="1"/>
</dbReference>
<sequence>MKNPFLKNNGPFEINKLLLLSKIKNECNFKKLKVTDIKDLASANNTEITFFHSKKYEYTASKTKALFCITTSNLSEILPSSCNAIIVENVLINTAIITKIFYPNSITDDFDFDVKEIEKTLFKKKVRFGKNVLIGKNVKIGKNCLLGHNTIIESNVEIGNSCSIGSNVIIRNTIIKNDVHVLDGCVIGKKGFGFFPKKDKNIRYPHIGMVIINDNVEIGCNATIDRGSMSNTVIGTNTYLDNQIHIAHNNVIGNNCIIAGQVGFAGSSILGDNVMIGGQAGISGHLKIGNNVQIAGGSGVIKSIPDNSRVMGYPAKDLKNFIKMNK</sequence>
<dbReference type="Pfam" id="PF25087">
    <property type="entry name" value="GMPPB_C"/>
    <property type="match status" value="1"/>
</dbReference>
<dbReference type="RefSeq" id="WP_169036585.1">
    <property type="nucleotide sequence ID" value="NZ_LANA01000002.1"/>
</dbReference>
<reference evidence="9 10" key="1">
    <citation type="submission" date="2019-07" db="EMBL/GenBank/DDBJ databases">
        <title>SAR11 Genome Evolution.</title>
        <authorList>
            <person name="Giovannoni S."/>
        </authorList>
    </citation>
    <scope>NUCLEOTIDE SEQUENCE [LARGE SCALE GENOMIC DNA]</scope>
    <source>
        <strain evidence="9 10">HTCC9565</strain>
    </source>
</reference>
<keyword evidence="4" id="KW-0677">Repeat</keyword>
<evidence type="ECO:0000256" key="4">
    <source>
        <dbReference type="ARBA" id="ARBA00022737"/>
    </source>
</evidence>
<proteinExistence type="predicted"/>
<dbReference type="PANTHER" id="PTHR43378:SF2">
    <property type="entry name" value="UDP-3-O-ACYLGLUCOSAMINE N-ACYLTRANSFERASE 1, MITOCHONDRIAL-RELATED"/>
    <property type="match status" value="1"/>
</dbReference>
<dbReference type="NCBIfam" id="TIGR01853">
    <property type="entry name" value="lipid_A_lpxD"/>
    <property type="match status" value="1"/>
</dbReference>
<dbReference type="InterPro" id="IPR056729">
    <property type="entry name" value="GMPPB_C"/>
</dbReference>
<evidence type="ECO:0000259" key="7">
    <source>
        <dbReference type="Pfam" id="PF04613"/>
    </source>
</evidence>
<dbReference type="SUPFAM" id="SSF51161">
    <property type="entry name" value="Trimeric LpxA-like enzymes"/>
    <property type="match status" value="1"/>
</dbReference>
<dbReference type="EMBL" id="LANA01000002">
    <property type="protein sequence ID" value="NMN68089.1"/>
    <property type="molecule type" value="Genomic_DNA"/>
</dbReference>
<dbReference type="InterPro" id="IPR007691">
    <property type="entry name" value="LpxD"/>
</dbReference>
<keyword evidence="2" id="KW-0441">Lipid A biosynthesis</keyword>
<evidence type="ECO:0000256" key="5">
    <source>
        <dbReference type="ARBA" id="ARBA00023098"/>
    </source>
</evidence>
<dbReference type="Gene3D" id="2.160.10.10">
    <property type="entry name" value="Hexapeptide repeat proteins"/>
    <property type="match status" value="1"/>
</dbReference>
<dbReference type="PROSITE" id="PS00101">
    <property type="entry name" value="HEXAPEP_TRANSFERASES"/>
    <property type="match status" value="1"/>
</dbReference>
<dbReference type="InterPro" id="IPR018357">
    <property type="entry name" value="Hexapep_transf_CS"/>
</dbReference>
<comment type="caution">
    <text evidence="9">The sequence shown here is derived from an EMBL/GenBank/DDBJ whole genome shotgun (WGS) entry which is preliminary data.</text>
</comment>
<keyword evidence="3" id="KW-0808">Transferase</keyword>
<gene>
    <name evidence="9" type="ORF">VP91_00012510</name>
</gene>
<dbReference type="PANTHER" id="PTHR43378">
    <property type="entry name" value="UDP-3-O-ACYLGLUCOSAMINE N-ACYLTRANSFERASE"/>
    <property type="match status" value="1"/>
</dbReference>
<dbReference type="Proteomes" id="UP001166004">
    <property type="component" value="Unassembled WGS sequence"/>
</dbReference>
<dbReference type="InterPro" id="IPR011004">
    <property type="entry name" value="Trimer_LpxA-like_sf"/>
</dbReference>
<keyword evidence="5" id="KW-0443">Lipid metabolism</keyword>
<keyword evidence="1" id="KW-0444">Lipid biosynthesis</keyword>
<evidence type="ECO:0000259" key="8">
    <source>
        <dbReference type="Pfam" id="PF25087"/>
    </source>
</evidence>
<dbReference type="InterPro" id="IPR020573">
    <property type="entry name" value="UDP_GlcNAc_AcTrfase_non-rep"/>
</dbReference>
<dbReference type="Pfam" id="PF04613">
    <property type="entry name" value="LpxD"/>
    <property type="match status" value="1"/>
</dbReference>
<evidence type="ECO:0000313" key="10">
    <source>
        <dbReference type="Proteomes" id="UP001166004"/>
    </source>
</evidence>
<feature type="domain" description="UDP-3-O-[3-hydroxymyristoyl] glucosamine N-acyltransferase non-repeat region" evidence="7">
    <location>
        <begin position="32"/>
        <end position="90"/>
    </location>
</feature>
<accession>A0ABX1T3S5</accession>
<keyword evidence="6" id="KW-0012">Acyltransferase</keyword>
<dbReference type="CDD" id="cd03352">
    <property type="entry name" value="LbH_LpxD"/>
    <property type="match status" value="1"/>
</dbReference>
<name>A0ABX1T3S5_PELUQ</name>
<feature type="domain" description="Mannose-1-phosphate guanyltransferase C-terminal" evidence="8">
    <location>
        <begin position="130"/>
        <end position="190"/>
    </location>
</feature>
<evidence type="ECO:0000256" key="1">
    <source>
        <dbReference type="ARBA" id="ARBA00022516"/>
    </source>
</evidence>